<organism evidence="1 2">
    <name type="scientific">Lentinula edodes</name>
    <name type="common">Shiitake mushroom</name>
    <name type="synonym">Lentinus edodes</name>
    <dbReference type="NCBI Taxonomy" id="5353"/>
    <lineage>
        <taxon>Eukaryota</taxon>
        <taxon>Fungi</taxon>
        <taxon>Dikarya</taxon>
        <taxon>Basidiomycota</taxon>
        <taxon>Agaricomycotina</taxon>
        <taxon>Agaricomycetes</taxon>
        <taxon>Agaricomycetidae</taxon>
        <taxon>Agaricales</taxon>
        <taxon>Marasmiineae</taxon>
        <taxon>Omphalotaceae</taxon>
        <taxon>Lentinula</taxon>
    </lineage>
</organism>
<evidence type="ECO:0000313" key="1">
    <source>
        <dbReference type="EMBL" id="GAW00422.1"/>
    </source>
</evidence>
<reference evidence="1 2" key="1">
    <citation type="submission" date="2016-08" db="EMBL/GenBank/DDBJ databases">
        <authorList>
            <consortium name="Lentinula edodes genome sequencing consortium"/>
            <person name="Sakamoto Y."/>
            <person name="Nakade K."/>
            <person name="Sato S."/>
            <person name="Yoshida Y."/>
            <person name="Miyazaki K."/>
            <person name="Natsume S."/>
            <person name="Konno N."/>
        </authorList>
    </citation>
    <scope>NUCLEOTIDE SEQUENCE [LARGE SCALE GENOMIC DNA]</scope>
    <source>
        <strain evidence="1 2">NBRC 111202</strain>
    </source>
</reference>
<dbReference type="AlphaFoldDB" id="A0A1Q3DZK3"/>
<proteinExistence type="predicted"/>
<protein>
    <submittedName>
        <fullName evidence="1">Uncharacterized protein</fullName>
    </submittedName>
</protein>
<comment type="caution">
    <text evidence="1">The sequence shown here is derived from an EMBL/GenBank/DDBJ whole genome shotgun (WGS) entry which is preliminary data.</text>
</comment>
<dbReference type="EMBL" id="BDGU01000031">
    <property type="protein sequence ID" value="GAW00422.1"/>
    <property type="molecule type" value="Genomic_DNA"/>
</dbReference>
<evidence type="ECO:0000313" key="2">
    <source>
        <dbReference type="Proteomes" id="UP000188533"/>
    </source>
</evidence>
<keyword evidence="2" id="KW-1185">Reference proteome</keyword>
<name>A0A1Q3DZK3_LENED</name>
<sequence length="84" mass="9443">MNKLRPNLNHPKTPPPKTLNAPILSLELQEIHPNHLTTTHRLASSLPSPQKLSASQLCADSGYPQAIPLSRLRYTEELVVIEEW</sequence>
<dbReference type="Proteomes" id="UP000188533">
    <property type="component" value="Unassembled WGS sequence"/>
</dbReference>
<reference evidence="1 2" key="2">
    <citation type="submission" date="2017-02" db="EMBL/GenBank/DDBJ databases">
        <title>A genome survey and senescence transcriptome analysis in Lentinula edodes.</title>
        <authorList>
            <person name="Sakamoto Y."/>
            <person name="Nakade K."/>
            <person name="Sato S."/>
            <person name="Yoshida Y."/>
            <person name="Miyazaki K."/>
            <person name="Natsume S."/>
            <person name="Konno N."/>
        </authorList>
    </citation>
    <scope>NUCLEOTIDE SEQUENCE [LARGE SCALE GENOMIC DNA]</scope>
    <source>
        <strain evidence="1 2">NBRC 111202</strain>
    </source>
</reference>
<gene>
    <name evidence="1" type="ORF">LENED_001939</name>
</gene>
<accession>A0A1Q3DZK3</accession>